<dbReference type="RefSeq" id="XP_827286.1">
    <property type="nucleotide sequence ID" value="XM_822193.1"/>
</dbReference>
<dbReference type="Proteomes" id="UP000008524">
    <property type="component" value="Chromosome 9"/>
</dbReference>
<proteinExistence type="predicted"/>
<dbReference type="GeneID" id="3660675"/>
<protein>
    <submittedName>
        <fullName evidence="2">Uncharacterized protein</fullName>
    </submittedName>
</protein>
<name>Q38E14_TRYB2</name>
<dbReference type="KEGG" id="tbr:Tb09.211.1410"/>
<feature type="region of interest" description="Disordered" evidence="1">
    <location>
        <begin position="1"/>
        <end position="59"/>
    </location>
</feature>
<dbReference type="PaxDb" id="5691-EAN76956"/>
<dbReference type="EMBL" id="CM000207">
    <property type="protein sequence ID" value="EAN76956.1"/>
    <property type="molecule type" value="Genomic_DNA"/>
</dbReference>
<organism evidence="2 3">
    <name type="scientific">Trypanosoma brucei brucei (strain 927/4 GUTat10.1)</name>
    <dbReference type="NCBI Taxonomy" id="185431"/>
    <lineage>
        <taxon>Eukaryota</taxon>
        <taxon>Discoba</taxon>
        <taxon>Euglenozoa</taxon>
        <taxon>Kinetoplastea</taxon>
        <taxon>Metakinetoplastina</taxon>
        <taxon>Trypanosomatida</taxon>
        <taxon>Trypanosomatidae</taxon>
        <taxon>Trypanosoma</taxon>
    </lineage>
</organism>
<evidence type="ECO:0000256" key="1">
    <source>
        <dbReference type="SAM" id="MobiDB-lite"/>
    </source>
</evidence>
<feature type="compositionally biased region" description="Basic residues" evidence="1">
    <location>
        <begin position="90"/>
        <end position="104"/>
    </location>
</feature>
<evidence type="ECO:0000313" key="2">
    <source>
        <dbReference type="EMBL" id="EAN76956.1"/>
    </source>
</evidence>
<sequence length="136" mass="15371">MRRPAARMHPGPRASEQSDGRPASKRRPVATPPTVPGDGGRHFRILSPPARPLGYRRHPLLRYGDRGGTMNEIPIQHFPQRVENGDGTKCKKKKRRAHTNHMMRAHGVGGTACTGWGHSGREWRRRRERSKGNKMC</sequence>
<reference evidence="2 3" key="2">
    <citation type="journal article" date="2005" name="Science">
        <title>The genome of the African trypanosome Trypanosoma brucei.</title>
        <authorList>
            <person name="Berriman M."/>
            <person name="Ghedin E."/>
            <person name="Hertz-Fowler C."/>
            <person name="Blandin G."/>
            <person name="Renauld H."/>
            <person name="Bartholomeu D.C."/>
            <person name="Lennard N.J."/>
            <person name="Caler E."/>
            <person name="Hamlin N.E."/>
            <person name="Haas B."/>
            <person name="Bohme U."/>
            <person name="Hannick L."/>
            <person name="Aslett M.A."/>
            <person name="Shallom J."/>
            <person name="Marcello L."/>
            <person name="Hou L."/>
            <person name="Wickstead B."/>
            <person name="Alsmark U.C."/>
            <person name="Arrowsmith C."/>
            <person name="Atkin R.J."/>
            <person name="Barron A.J."/>
            <person name="Bringaud F."/>
            <person name="Brooks K."/>
            <person name="Carrington M."/>
            <person name="Cherevach I."/>
            <person name="Chillingworth T.J."/>
            <person name="Churcher C."/>
            <person name="Clark L.N."/>
            <person name="Corton C.H."/>
            <person name="Cronin A."/>
            <person name="Davies R.M."/>
            <person name="Doggett J."/>
            <person name="Djikeng A."/>
            <person name="Feldblyum T."/>
            <person name="Field M.C."/>
            <person name="Fraser A."/>
            <person name="Goodhead I."/>
            <person name="Hance Z."/>
            <person name="Harper D."/>
            <person name="Harris B.R."/>
            <person name="Hauser H."/>
            <person name="Hostetler J."/>
            <person name="Ivens A."/>
            <person name="Jagels K."/>
            <person name="Johnson D."/>
            <person name="Johnson J."/>
            <person name="Jones K."/>
            <person name="Kerhornou A.X."/>
            <person name="Koo H."/>
            <person name="Larke N."/>
            <person name="Landfear S."/>
            <person name="Larkin C."/>
            <person name="Leech V."/>
            <person name="Line A."/>
            <person name="Lord A."/>
            <person name="Macleod A."/>
            <person name="Mooney P.J."/>
            <person name="Moule S."/>
            <person name="Martin D.M."/>
            <person name="Morgan G.W."/>
            <person name="Mungall K."/>
            <person name="Norbertczak H."/>
            <person name="Ormond D."/>
            <person name="Pai G."/>
            <person name="Peacock C.S."/>
            <person name="Peterson J."/>
            <person name="Quail M.A."/>
            <person name="Rabbinowitsch E."/>
            <person name="Rajandream M.A."/>
            <person name="Reitter C."/>
            <person name="Salzberg S.L."/>
            <person name="Sanders M."/>
            <person name="Schobel S."/>
            <person name="Sharp S."/>
            <person name="Simmonds M."/>
            <person name="Simpson A.J."/>
            <person name="Tallon L."/>
            <person name="Turner C.M."/>
            <person name="Tait A."/>
            <person name="Tivey A.R."/>
            <person name="Van Aken S."/>
            <person name="Walker D."/>
            <person name="Wanless D."/>
            <person name="Wang S."/>
            <person name="White B."/>
            <person name="White O."/>
            <person name="Whitehead S."/>
            <person name="Woodward J."/>
            <person name="Wortman J."/>
            <person name="Adams M.D."/>
            <person name="Embley T.M."/>
            <person name="Gull K."/>
            <person name="Ullu E."/>
            <person name="Barry J.D."/>
            <person name="Fairlamb A.H."/>
            <person name="Opperdoes F."/>
            <person name="Barrell B.G."/>
            <person name="Donelson J.E."/>
            <person name="Hall N."/>
            <person name="Fraser C.M."/>
            <person name="Melville S.E."/>
            <person name="El-Sayed N.M."/>
        </authorList>
    </citation>
    <scope>NUCLEOTIDE SEQUENCE [LARGE SCALE GENOMIC DNA]</scope>
    <source>
        <strain evidence="2 3">927/4 GUTat10.1</strain>
    </source>
</reference>
<gene>
    <name evidence="2" type="ORF">Tb09.211.1410</name>
</gene>
<dbReference type="InParanoid" id="Q38E14"/>
<reference evidence="2 3" key="1">
    <citation type="journal article" date="2005" name="Science">
        <title>Comparative genomics of trypanosomatid parasitic protozoa.</title>
        <authorList>
            <person name="El-Sayed N.M."/>
            <person name="Myler P.J."/>
            <person name="Blandin G."/>
            <person name="Berriman M."/>
            <person name="Crabtree J."/>
            <person name="Aggarwal G."/>
            <person name="Caler E."/>
            <person name="Renauld H."/>
            <person name="Worthey E.A."/>
            <person name="Hertz-Fowler C."/>
            <person name="Ghedin E."/>
            <person name="Peacock C."/>
            <person name="Bartholomeu D.C."/>
            <person name="Haas B.J."/>
            <person name="Tran A.N."/>
            <person name="Wortman J.R."/>
            <person name="Alsmark U.C."/>
            <person name="Angiuoli S."/>
            <person name="Anupama A."/>
            <person name="Badger J."/>
            <person name="Bringaud F."/>
            <person name="Cadag E."/>
            <person name="Carlton J.M."/>
            <person name="Cerqueira G.C."/>
            <person name="Creasy T."/>
            <person name="Delcher A.L."/>
            <person name="Djikeng A."/>
            <person name="Embley T.M."/>
            <person name="Hauser C."/>
            <person name="Ivens A.C."/>
            <person name="Kummerfeld S.K."/>
            <person name="Pereira-Leal J.B."/>
            <person name="Nilsson D."/>
            <person name="Peterson J."/>
            <person name="Salzberg S.L."/>
            <person name="Shallom J."/>
            <person name="Silva J.C."/>
            <person name="Sundaram J."/>
            <person name="Westenberger S."/>
            <person name="White O."/>
            <person name="Melville S.E."/>
            <person name="Donelson J.E."/>
            <person name="Andersson B."/>
            <person name="Stuart K.D."/>
            <person name="Hall N."/>
        </authorList>
    </citation>
    <scope>NUCLEOTIDE SEQUENCE [LARGE SCALE GENOMIC DNA]</scope>
    <source>
        <strain evidence="2 3">927/4 GUTat10.1</strain>
    </source>
</reference>
<accession>Q38E14</accession>
<evidence type="ECO:0000313" key="3">
    <source>
        <dbReference type="Proteomes" id="UP000008524"/>
    </source>
</evidence>
<feature type="region of interest" description="Disordered" evidence="1">
    <location>
        <begin position="81"/>
        <end position="136"/>
    </location>
</feature>
<keyword evidence="3" id="KW-1185">Reference proteome</keyword>
<dbReference type="AlphaFoldDB" id="Q38E14"/>